<feature type="transmembrane region" description="Helical" evidence="5">
    <location>
        <begin position="43"/>
        <end position="63"/>
    </location>
</feature>
<dbReference type="InterPro" id="IPR050367">
    <property type="entry name" value="APC_superfamily"/>
</dbReference>
<comment type="caution">
    <text evidence="7">The sequence shown here is derived from an EMBL/GenBank/DDBJ whole genome shotgun (WGS) entry which is preliminary data.</text>
</comment>
<feature type="transmembrane region" description="Helical" evidence="5">
    <location>
        <begin position="411"/>
        <end position="429"/>
    </location>
</feature>
<feature type="transmembrane region" description="Helical" evidence="5">
    <location>
        <begin position="329"/>
        <end position="348"/>
    </location>
</feature>
<evidence type="ECO:0000256" key="4">
    <source>
        <dbReference type="ARBA" id="ARBA00023136"/>
    </source>
</evidence>
<feature type="domain" description="Amino acid permease/ SLC12A" evidence="6">
    <location>
        <begin position="23"/>
        <end position="379"/>
    </location>
</feature>
<feature type="transmembrane region" description="Helical" evidence="5">
    <location>
        <begin position="12"/>
        <end position="37"/>
    </location>
</feature>
<dbReference type="Proteomes" id="UP001579974">
    <property type="component" value="Unassembled WGS sequence"/>
</dbReference>
<dbReference type="PANTHER" id="PTHR42770:SF8">
    <property type="entry name" value="PUTRESCINE IMPORTER PUUP"/>
    <property type="match status" value="1"/>
</dbReference>
<dbReference type="EMBL" id="JBDXSU010000022">
    <property type="protein sequence ID" value="MFB5192448.1"/>
    <property type="molecule type" value="Genomic_DNA"/>
</dbReference>
<sequence length="452" mass="48897">MKPDNLSLKRTLTLLPVVLFGLAYMSPMIVFGTYGVLVQTTHGLATSAYLLALAAMLFTAYSYGRMVKAYPNAGSAYTYARKSLGSHLGFMVGWAVLLDYFFLPMAGCVVTASYLGAAVPGVPTWVWVISVIVITTVVNIIGIKLTTNLNFWLMVFQLIVIAVFVILTIKDIAMGSGAHTLVSTLPFVNHSGSFSSVISGASIACYSFLGFDAISTLSEETVAPEKTIPRATLLATLIGGLIFIVVAYFGQLYHPSTNFSDINAAGSDIVKLVGGNLLTSIFVSAFVIGSVTCGISAQASVSRLLYAMGRDSVLPKAVFGRLHAKFKTPYWNILIVAAVCLFALKLNVATSTSFINFGAFAAFTFVNLSVVAHYFVRGKRRTVQGVLMYLLVPLVGVGFNVWLWSNLDKNALRLGLGWAIFGFIYLMFVTKMFKVRPPELDFDGNPERSQNA</sequence>
<feature type="transmembrane region" description="Helical" evidence="5">
    <location>
        <begin position="193"/>
        <end position="211"/>
    </location>
</feature>
<evidence type="ECO:0000256" key="5">
    <source>
        <dbReference type="SAM" id="Phobius"/>
    </source>
</evidence>
<dbReference type="Pfam" id="PF00324">
    <property type="entry name" value="AA_permease"/>
    <property type="match status" value="1"/>
</dbReference>
<feature type="transmembrane region" description="Helical" evidence="5">
    <location>
        <begin position="231"/>
        <end position="250"/>
    </location>
</feature>
<feature type="transmembrane region" description="Helical" evidence="5">
    <location>
        <begin position="354"/>
        <end position="375"/>
    </location>
</feature>
<keyword evidence="3 5" id="KW-1133">Transmembrane helix</keyword>
<feature type="transmembrane region" description="Helical" evidence="5">
    <location>
        <begin position="387"/>
        <end position="405"/>
    </location>
</feature>
<evidence type="ECO:0000256" key="1">
    <source>
        <dbReference type="ARBA" id="ARBA00004141"/>
    </source>
</evidence>
<feature type="transmembrane region" description="Helical" evidence="5">
    <location>
        <begin position="149"/>
        <end position="173"/>
    </location>
</feature>
<evidence type="ECO:0000313" key="8">
    <source>
        <dbReference type="Proteomes" id="UP001579974"/>
    </source>
</evidence>
<dbReference type="InterPro" id="IPR004841">
    <property type="entry name" value="AA-permease/SLC12A_dom"/>
</dbReference>
<keyword evidence="4 5" id="KW-0472">Membrane</keyword>
<dbReference type="RefSeq" id="WP_275473250.1">
    <property type="nucleotide sequence ID" value="NZ_CP162940.1"/>
</dbReference>
<dbReference type="PANTHER" id="PTHR42770">
    <property type="entry name" value="AMINO ACID TRANSPORTER-RELATED"/>
    <property type="match status" value="1"/>
</dbReference>
<evidence type="ECO:0000256" key="2">
    <source>
        <dbReference type="ARBA" id="ARBA00022692"/>
    </source>
</evidence>
<feature type="transmembrane region" description="Helical" evidence="5">
    <location>
        <begin position="122"/>
        <end position="142"/>
    </location>
</feature>
<keyword evidence="8" id="KW-1185">Reference proteome</keyword>
<accession>A0ABV5AJJ8</accession>
<organism evidence="7 8">
    <name type="scientific">Alicyclobacillus fastidiosus</name>
    <dbReference type="NCBI Taxonomy" id="392011"/>
    <lineage>
        <taxon>Bacteria</taxon>
        <taxon>Bacillati</taxon>
        <taxon>Bacillota</taxon>
        <taxon>Bacilli</taxon>
        <taxon>Bacillales</taxon>
        <taxon>Alicyclobacillaceae</taxon>
        <taxon>Alicyclobacillus</taxon>
    </lineage>
</organism>
<name>A0ABV5AJJ8_9BACL</name>
<proteinExistence type="predicted"/>
<comment type="subcellular location">
    <subcellularLocation>
        <location evidence="1">Membrane</location>
        <topology evidence="1">Multi-pass membrane protein</topology>
    </subcellularLocation>
</comment>
<feature type="transmembrane region" description="Helical" evidence="5">
    <location>
        <begin position="281"/>
        <end position="308"/>
    </location>
</feature>
<dbReference type="Gene3D" id="1.20.1740.10">
    <property type="entry name" value="Amino acid/polyamine transporter I"/>
    <property type="match status" value="1"/>
</dbReference>
<protein>
    <submittedName>
        <fullName evidence="7">APC family permease</fullName>
    </submittedName>
</protein>
<evidence type="ECO:0000259" key="6">
    <source>
        <dbReference type="Pfam" id="PF00324"/>
    </source>
</evidence>
<dbReference type="PIRSF" id="PIRSF006060">
    <property type="entry name" value="AA_transporter"/>
    <property type="match status" value="1"/>
</dbReference>
<reference evidence="7 8" key="1">
    <citation type="journal article" date="2024" name="Int. J. Mol. Sci.">
        <title>Exploration of Alicyclobacillus spp. Genome in Search of Antibiotic Resistance.</title>
        <authorList>
            <person name="Bucka-Kolendo J."/>
            <person name="Kiousi D.E."/>
            <person name="Dekowska A."/>
            <person name="Mikolajczuk-Szczyrba A."/>
            <person name="Karadedos D.M."/>
            <person name="Michael P."/>
            <person name="Galanis A."/>
            <person name="Sokolowska B."/>
        </authorList>
    </citation>
    <scope>NUCLEOTIDE SEQUENCE [LARGE SCALE GENOMIC DNA]</scope>
    <source>
        <strain evidence="7 8">KKP 3000</strain>
    </source>
</reference>
<evidence type="ECO:0000256" key="3">
    <source>
        <dbReference type="ARBA" id="ARBA00022989"/>
    </source>
</evidence>
<keyword evidence="2 5" id="KW-0812">Transmembrane</keyword>
<evidence type="ECO:0000313" key="7">
    <source>
        <dbReference type="EMBL" id="MFB5192448.1"/>
    </source>
</evidence>
<gene>
    <name evidence="7" type="ORF">KKP3000_001651</name>
</gene>
<feature type="transmembrane region" description="Helical" evidence="5">
    <location>
        <begin position="84"/>
        <end position="102"/>
    </location>
</feature>